<keyword evidence="1" id="KW-1133">Transmembrane helix</keyword>
<dbReference type="EMBL" id="QFOT01000145">
    <property type="protein sequence ID" value="PZP54300.1"/>
    <property type="molecule type" value="Genomic_DNA"/>
</dbReference>
<feature type="transmembrane region" description="Helical" evidence="1">
    <location>
        <begin position="7"/>
        <end position="25"/>
    </location>
</feature>
<evidence type="ECO:0000313" key="3">
    <source>
        <dbReference type="Proteomes" id="UP000249739"/>
    </source>
</evidence>
<name>A0A2W5FKH1_9BACT</name>
<keyword evidence="1" id="KW-0472">Membrane</keyword>
<organism evidence="2 3">
    <name type="scientific">Micavibrio aeruginosavorus</name>
    <dbReference type="NCBI Taxonomy" id="349221"/>
    <lineage>
        <taxon>Bacteria</taxon>
        <taxon>Pseudomonadati</taxon>
        <taxon>Bdellovibrionota</taxon>
        <taxon>Bdellovibrionia</taxon>
        <taxon>Bdellovibrionales</taxon>
        <taxon>Pseudobdellovibrionaceae</taxon>
        <taxon>Micavibrio</taxon>
    </lineage>
</organism>
<reference evidence="2 3" key="1">
    <citation type="submission" date="2017-08" db="EMBL/GenBank/DDBJ databases">
        <title>Infants hospitalized years apart are colonized by the same room-sourced microbial strains.</title>
        <authorList>
            <person name="Brooks B."/>
            <person name="Olm M.R."/>
            <person name="Firek B.A."/>
            <person name="Baker R."/>
            <person name="Thomas B.C."/>
            <person name="Morowitz M.J."/>
            <person name="Banfield J.F."/>
        </authorList>
    </citation>
    <scope>NUCLEOTIDE SEQUENCE [LARGE SCALE GENOMIC DNA]</scope>
    <source>
        <strain evidence="2">S2_006_000_R2_64</strain>
    </source>
</reference>
<dbReference type="SUPFAM" id="SSF52266">
    <property type="entry name" value="SGNH hydrolase"/>
    <property type="match status" value="1"/>
</dbReference>
<evidence type="ECO:0000256" key="1">
    <source>
        <dbReference type="SAM" id="Phobius"/>
    </source>
</evidence>
<accession>A0A2W5FKH1</accession>
<gene>
    <name evidence="2" type="ORF">DI586_10090</name>
</gene>
<dbReference type="AlphaFoldDB" id="A0A2W5FKH1"/>
<keyword evidence="1" id="KW-0812">Transmembrane</keyword>
<evidence type="ECO:0000313" key="2">
    <source>
        <dbReference type="EMBL" id="PZP54300.1"/>
    </source>
</evidence>
<sequence>MKKHKSYLIWALIFILIPITLLTTANELMLGRSGEYLSGKEISLRQADKKSFNIYGSAVSDKALELKLESYQRIQPDIVSIGSSRTLQFRQKFFKKPFYNMGLTAGSVGELRDITNTIVKLHKPQIMIIGADFWWFHPEKENLSTSKKEERFTAPYKDLAARIENLTLPFQWIQEGSINLVDYTDLLFSTPEENIGVRGKLRSAGIAPDGSYYYTDRVIGEHSNKNEQFHETKERIEQGKDQFIYGSKASTLLIDDFNRITKSLQDQGIEVFVFFPPVAPKILSELHQRNYQYIKEIEDIFRERNIAHFNFLDPAQIGPASDCEFIDGFHGGDVLYGRIILKMAHSSPVLSKITDKGYLQEVDGKYKGYAMIPEPRVTSRAEVDFLKLGCRK</sequence>
<proteinExistence type="predicted"/>
<dbReference type="Proteomes" id="UP000249739">
    <property type="component" value="Unassembled WGS sequence"/>
</dbReference>
<protein>
    <submittedName>
        <fullName evidence="2">Uncharacterized protein</fullName>
    </submittedName>
</protein>
<comment type="caution">
    <text evidence="2">The sequence shown here is derived from an EMBL/GenBank/DDBJ whole genome shotgun (WGS) entry which is preliminary data.</text>
</comment>